<keyword evidence="1" id="KW-1277">Toxin-antitoxin system</keyword>
<evidence type="ECO:0000256" key="1">
    <source>
        <dbReference type="ARBA" id="ARBA00022649"/>
    </source>
</evidence>
<dbReference type="Gene3D" id="3.30.2310.20">
    <property type="entry name" value="RelE-like"/>
    <property type="match status" value="1"/>
</dbReference>
<sequence length="105" mass="12583">MKFVFQKQALEEYREAAAYIAETSEQNSRLFIERVEATIDYILKHPDSNIRGRHGTLRRKIHRQSHWIVNRRLPSDLDTVEIIAIAHERRGEGYWEDRFNKIHPL</sequence>
<keyword evidence="3" id="KW-1185">Reference proteome</keyword>
<dbReference type="Proteomes" id="UP000295662">
    <property type="component" value="Unassembled WGS sequence"/>
</dbReference>
<comment type="caution">
    <text evidence="2">The sequence shown here is derived from an EMBL/GenBank/DDBJ whole genome shotgun (WGS) entry which is preliminary data.</text>
</comment>
<dbReference type="InterPro" id="IPR035093">
    <property type="entry name" value="RelE/ParE_toxin_dom_sf"/>
</dbReference>
<dbReference type="Pfam" id="PF05016">
    <property type="entry name" value="ParE_toxin"/>
    <property type="match status" value="1"/>
</dbReference>
<reference evidence="2 3" key="1">
    <citation type="submission" date="2019-03" db="EMBL/GenBank/DDBJ databases">
        <title>Genomic Encyclopedia of Archaeal and Bacterial Type Strains, Phase II (KMG-II): from individual species to whole genera.</title>
        <authorList>
            <person name="Goeker M."/>
        </authorList>
    </citation>
    <scope>NUCLEOTIDE SEQUENCE [LARGE SCALE GENOMIC DNA]</scope>
    <source>
        <strain evidence="2 3">ATCC 25309</strain>
    </source>
</reference>
<gene>
    <name evidence="2" type="ORF">EI77_03416</name>
</gene>
<proteinExistence type="predicted"/>
<dbReference type="AlphaFoldDB" id="A0A4R7RP01"/>
<evidence type="ECO:0000313" key="3">
    <source>
        <dbReference type="Proteomes" id="UP000295662"/>
    </source>
</evidence>
<organism evidence="2 3">
    <name type="scientific">Prosthecobacter fusiformis</name>
    <dbReference type="NCBI Taxonomy" id="48464"/>
    <lineage>
        <taxon>Bacteria</taxon>
        <taxon>Pseudomonadati</taxon>
        <taxon>Verrucomicrobiota</taxon>
        <taxon>Verrucomicrobiia</taxon>
        <taxon>Verrucomicrobiales</taxon>
        <taxon>Verrucomicrobiaceae</taxon>
        <taxon>Prosthecobacter</taxon>
    </lineage>
</organism>
<dbReference type="EMBL" id="SOCA01000007">
    <property type="protein sequence ID" value="TDU67214.1"/>
    <property type="molecule type" value="Genomic_DNA"/>
</dbReference>
<dbReference type="OrthoDB" id="278204at2"/>
<dbReference type="RefSeq" id="WP_133796435.1">
    <property type="nucleotide sequence ID" value="NZ_SOCA01000007.1"/>
</dbReference>
<accession>A0A4R7RP01</accession>
<protein>
    <submittedName>
        <fullName evidence="2">ParE-like toxin of type II ParDE toxin-antitoxin system</fullName>
    </submittedName>
</protein>
<name>A0A4R7RP01_9BACT</name>
<dbReference type="InterPro" id="IPR007712">
    <property type="entry name" value="RelE/ParE_toxin"/>
</dbReference>
<evidence type="ECO:0000313" key="2">
    <source>
        <dbReference type="EMBL" id="TDU67214.1"/>
    </source>
</evidence>